<protein>
    <recommendedName>
        <fullName evidence="4">Transposase</fullName>
    </recommendedName>
</protein>
<name>A0ABS5GEB5_9BRAD</name>
<reference evidence="3" key="1">
    <citation type="journal article" date="2021" name="ISME J.">
        <title>Evolutionary origin and ecological implication of a unique nif island in free-living Bradyrhizobium lineages.</title>
        <authorList>
            <person name="Tao J."/>
        </authorList>
    </citation>
    <scope>NUCLEOTIDE SEQUENCE [LARGE SCALE GENOMIC DNA]</scope>
    <source>
        <strain evidence="3">SZCCT0094</strain>
    </source>
</reference>
<gene>
    <name evidence="2" type="ORF">JQ619_27575</name>
</gene>
<comment type="caution">
    <text evidence="2">The sequence shown here is derived from an EMBL/GenBank/DDBJ whole genome shotgun (WGS) entry which is preliminary data.</text>
</comment>
<evidence type="ECO:0008006" key="4">
    <source>
        <dbReference type="Google" id="ProtNLM"/>
    </source>
</evidence>
<sequence>MNHHATMTIEMKPNIDVLALQPRAQQRHIGDKGEQQPKGERELDPPAKDVEIGSHGLTIWRF</sequence>
<evidence type="ECO:0000256" key="1">
    <source>
        <dbReference type="SAM" id="MobiDB-lite"/>
    </source>
</evidence>
<dbReference type="EMBL" id="JAFCLK010000030">
    <property type="protein sequence ID" value="MBR1139525.1"/>
    <property type="molecule type" value="Genomic_DNA"/>
</dbReference>
<organism evidence="2 3">
    <name type="scientific">Bradyrhizobium denitrificans</name>
    <dbReference type="NCBI Taxonomy" id="2734912"/>
    <lineage>
        <taxon>Bacteria</taxon>
        <taxon>Pseudomonadati</taxon>
        <taxon>Pseudomonadota</taxon>
        <taxon>Alphaproteobacteria</taxon>
        <taxon>Hyphomicrobiales</taxon>
        <taxon>Nitrobacteraceae</taxon>
        <taxon>Bradyrhizobium</taxon>
    </lineage>
</organism>
<keyword evidence="3" id="KW-1185">Reference proteome</keyword>
<accession>A0ABS5GEB5</accession>
<proteinExistence type="predicted"/>
<feature type="region of interest" description="Disordered" evidence="1">
    <location>
        <begin position="20"/>
        <end position="50"/>
    </location>
</feature>
<evidence type="ECO:0000313" key="2">
    <source>
        <dbReference type="EMBL" id="MBR1139525.1"/>
    </source>
</evidence>
<dbReference type="RefSeq" id="WP_172237678.1">
    <property type="nucleotide sequence ID" value="NZ_JABFDP010000017.1"/>
</dbReference>
<feature type="compositionally biased region" description="Basic and acidic residues" evidence="1">
    <location>
        <begin position="28"/>
        <end position="50"/>
    </location>
</feature>
<dbReference type="Proteomes" id="UP001314635">
    <property type="component" value="Unassembled WGS sequence"/>
</dbReference>
<evidence type="ECO:0000313" key="3">
    <source>
        <dbReference type="Proteomes" id="UP001314635"/>
    </source>
</evidence>